<reference evidence="1" key="1">
    <citation type="submission" date="2024-03" db="EMBL/GenBank/DDBJ databases">
        <authorList>
            <consortium name="ELIXIR-Norway"/>
            <consortium name="Elixir Norway"/>
        </authorList>
    </citation>
    <scope>NUCLEOTIDE SEQUENCE</scope>
</reference>
<gene>
    <name evidence="1" type="ORF">CSSPJE1EN2_LOCUS15771</name>
</gene>
<evidence type="ECO:0000313" key="1">
    <source>
        <dbReference type="EMBL" id="CAK9873201.1"/>
    </source>
</evidence>
<keyword evidence="2" id="KW-1185">Reference proteome</keyword>
<protein>
    <submittedName>
        <fullName evidence="1">Uncharacterized protein</fullName>
    </submittedName>
</protein>
<evidence type="ECO:0000313" key="2">
    <source>
        <dbReference type="Proteomes" id="UP001497522"/>
    </source>
</evidence>
<proteinExistence type="predicted"/>
<organism evidence="1 2">
    <name type="scientific">Sphagnum jensenii</name>
    <dbReference type="NCBI Taxonomy" id="128206"/>
    <lineage>
        <taxon>Eukaryota</taxon>
        <taxon>Viridiplantae</taxon>
        <taxon>Streptophyta</taxon>
        <taxon>Embryophyta</taxon>
        <taxon>Bryophyta</taxon>
        <taxon>Sphagnophytina</taxon>
        <taxon>Sphagnopsida</taxon>
        <taxon>Sphagnales</taxon>
        <taxon>Sphagnaceae</taxon>
        <taxon>Sphagnum</taxon>
    </lineage>
</organism>
<accession>A0ABP1BDD6</accession>
<sequence>MERPSEFRLLLQSKEQELINLCDQQIQSLHTRVIISLFLTSSYASHIASATVPGGNKKISPYRRMRSVCVQRDRERDWNAEISILLIREKEKVEANLAAQISQLQDDFKVGPWIAETMIELFGAVTGEVDSQLGRQTDAFLALRSIIFHYWILEMLSLHSMTQQRLHSRLDVRSTLLQTLASFS</sequence>
<dbReference type="Proteomes" id="UP001497522">
    <property type="component" value="Chromosome 3"/>
</dbReference>
<name>A0ABP1BDD6_9BRYO</name>
<dbReference type="EMBL" id="OZ023704">
    <property type="protein sequence ID" value="CAK9873201.1"/>
    <property type="molecule type" value="Genomic_DNA"/>
</dbReference>